<keyword evidence="5" id="KW-0255">Endonuclease</keyword>
<gene>
    <name evidence="5" type="ORF">EZ437_13835</name>
</gene>
<dbReference type="Gene3D" id="1.10.287.1120">
    <property type="entry name" value="Bipartite methylase S protein"/>
    <property type="match status" value="1"/>
</dbReference>
<sequence>GVGVGKVFHYTNGKIGVHQRVYILSEFNEVIGKYLFYYFSSKFNDRVSKLSAKNSVDSVRYDMIAKMSLMFPSIKEQSRIANILPKAK</sequence>
<accession>A0A4R0NLW9</accession>
<dbReference type="GO" id="GO:0004519">
    <property type="term" value="F:endonuclease activity"/>
    <property type="evidence" value="ECO:0007669"/>
    <property type="project" value="UniProtKB-KW"/>
</dbReference>
<keyword evidence="5" id="KW-0378">Hydrolase</keyword>
<name>A0A4R0NLW9_9SPHI</name>
<protein>
    <submittedName>
        <fullName evidence="5">Restriction endonuclease subunit S</fullName>
    </submittedName>
</protein>
<keyword evidence="6" id="KW-1185">Reference proteome</keyword>
<organism evidence="5 6">
    <name type="scientific">Pedobacter psychroterrae</name>
    <dbReference type="NCBI Taxonomy" id="2530453"/>
    <lineage>
        <taxon>Bacteria</taxon>
        <taxon>Pseudomonadati</taxon>
        <taxon>Bacteroidota</taxon>
        <taxon>Sphingobacteriia</taxon>
        <taxon>Sphingobacteriales</taxon>
        <taxon>Sphingobacteriaceae</taxon>
        <taxon>Pedobacter</taxon>
    </lineage>
</organism>
<dbReference type="InterPro" id="IPR044946">
    <property type="entry name" value="Restrct_endonuc_typeI_TRD_sf"/>
</dbReference>
<dbReference type="GO" id="GO:0009307">
    <property type="term" value="P:DNA restriction-modification system"/>
    <property type="evidence" value="ECO:0007669"/>
    <property type="project" value="UniProtKB-KW"/>
</dbReference>
<dbReference type="GO" id="GO:0003677">
    <property type="term" value="F:DNA binding"/>
    <property type="evidence" value="ECO:0007669"/>
    <property type="project" value="UniProtKB-KW"/>
</dbReference>
<keyword evidence="5" id="KW-0540">Nuclease</keyword>
<reference evidence="5 6" key="1">
    <citation type="submission" date="2019-02" db="EMBL/GenBank/DDBJ databases">
        <title>Pedobacter sp. RP-1-14 sp. nov., isolated from Arctic soil.</title>
        <authorList>
            <person name="Dahal R.H."/>
        </authorList>
    </citation>
    <scope>NUCLEOTIDE SEQUENCE [LARGE SCALE GENOMIC DNA]</scope>
    <source>
        <strain evidence="5 6">RP-1-14</strain>
    </source>
</reference>
<dbReference type="Pfam" id="PF01420">
    <property type="entry name" value="Methylase_S"/>
    <property type="match status" value="1"/>
</dbReference>
<dbReference type="AlphaFoldDB" id="A0A4R0NLW9"/>
<comment type="similarity">
    <text evidence="1">Belongs to the type-I restriction system S methylase family.</text>
</comment>
<proteinExistence type="inferred from homology"/>
<evidence type="ECO:0000256" key="2">
    <source>
        <dbReference type="ARBA" id="ARBA00022747"/>
    </source>
</evidence>
<dbReference type="SUPFAM" id="SSF116734">
    <property type="entry name" value="DNA methylase specificity domain"/>
    <property type="match status" value="1"/>
</dbReference>
<evidence type="ECO:0000256" key="3">
    <source>
        <dbReference type="ARBA" id="ARBA00023125"/>
    </source>
</evidence>
<dbReference type="OrthoDB" id="667970at2"/>
<keyword evidence="2" id="KW-0680">Restriction system</keyword>
<comment type="caution">
    <text evidence="5">The sequence shown here is derived from an EMBL/GenBank/DDBJ whole genome shotgun (WGS) entry which is preliminary data.</text>
</comment>
<evidence type="ECO:0000256" key="1">
    <source>
        <dbReference type="ARBA" id="ARBA00010923"/>
    </source>
</evidence>
<dbReference type="Proteomes" id="UP000293347">
    <property type="component" value="Unassembled WGS sequence"/>
</dbReference>
<dbReference type="Gene3D" id="3.90.220.20">
    <property type="entry name" value="DNA methylase specificity domains"/>
    <property type="match status" value="1"/>
</dbReference>
<keyword evidence="3" id="KW-0238">DNA-binding</keyword>
<evidence type="ECO:0000259" key="4">
    <source>
        <dbReference type="Pfam" id="PF01420"/>
    </source>
</evidence>
<dbReference type="RefSeq" id="WP_131596591.1">
    <property type="nucleotide sequence ID" value="NZ_SJSL01000002.1"/>
</dbReference>
<dbReference type="EMBL" id="SJSL01000002">
    <property type="protein sequence ID" value="TCD01791.1"/>
    <property type="molecule type" value="Genomic_DNA"/>
</dbReference>
<feature type="domain" description="Type I restriction modification DNA specificity" evidence="4">
    <location>
        <begin position="4"/>
        <end position="84"/>
    </location>
</feature>
<evidence type="ECO:0000313" key="5">
    <source>
        <dbReference type="EMBL" id="TCD01791.1"/>
    </source>
</evidence>
<evidence type="ECO:0000313" key="6">
    <source>
        <dbReference type="Proteomes" id="UP000293347"/>
    </source>
</evidence>
<feature type="non-terminal residue" evidence="5">
    <location>
        <position position="1"/>
    </location>
</feature>
<dbReference type="InterPro" id="IPR000055">
    <property type="entry name" value="Restrct_endonuc_typeI_TRD"/>
</dbReference>